<dbReference type="Proteomes" id="UP000664835">
    <property type="component" value="Unassembled WGS sequence"/>
</dbReference>
<sequence length="72" mass="8030">MKITTNDIQNFSVIDEIHSGFIENPQSQKLHDAIHNAGGEVRLKPVSLFKADLKQQMVVKCKNSGTTYTINS</sequence>
<reference evidence="1 2" key="1">
    <citation type="submission" date="2021-03" db="EMBL/GenBank/DDBJ databases">
        <title>Thiomicrorhabdus sp.nov.,novel sulfur-oxidizing bacteria isolated from coastal sediment.</title>
        <authorList>
            <person name="Liu X."/>
        </authorList>
    </citation>
    <scope>NUCLEOTIDE SEQUENCE [LARGE SCALE GENOMIC DNA]</scope>
    <source>
        <strain evidence="1 2">6S2-11</strain>
    </source>
</reference>
<evidence type="ECO:0000313" key="1">
    <source>
        <dbReference type="EMBL" id="MBO1927818.1"/>
    </source>
</evidence>
<comment type="caution">
    <text evidence="1">The sequence shown here is derived from an EMBL/GenBank/DDBJ whole genome shotgun (WGS) entry which is preliminary data.</text>
</comment>
<name>A0ABS3Q6W9_9GAMM</name>
<accession>A0ABS3Q6W9</accession>
<protein>
    <submittedName>
        <fullName evidence="1">Uncharacterized protein</fullName>
    </submittedName>
</protein>
<dbReference type="RefSeq" id="WP_208150432.1">
    <property type="nucleotide sequence ID" value="NZ_JAGETV010000018.1"/>
</dbReference>
<dbReference type="EMBL" id="JAGETV010000018">
    <property type="protein sequence ID" value="MBO1927818.1"/>
    <property type="molecule type" value="Genomic_DNA"/>
</dbReference>
<gene>
    <name evidence="1" type="ORF">J3998_09540</name>
</gene>
<organism evidence="1 2">
    <name type="scientific">Thiomicrorhabdus marina</name>
    <dbReference type="NCBI Taxonomy" id="2818442"/>
    <lineage>
        <taxon>Bacteria</taxon>
        <taxon>Pseudomonadati</taxon>
        <taxon>Pseudomonadota</taxon>
        <taxon>Gammaproteobacteria</taxon>
        <taxon>Thiotrichales</taxon>
        <taxon>Piscirickettsiaceae</taxon>
        <taxon>Thiomicrorhabdus</taxon>
    </lineage>
</organism>
<proteinExistence type="predicted"/>
<keyword evidence="2" id="KW-1185">Reference proteome</keyword>
<evidence type="ECO:0000313" key="2">
    <source>
        <dbReference type="Proteomes" id="UP000664835"/>
    </source>
</evidence>